<dbReference type="SMART" id="SM00895">
    <property type="entry name" value="FCD"/>
    <property type="match status" value="1"/>
</dbReference>
<evidence type="ECO:0000313" key="6">
    <source>
        <dbReference type="Proteomes" id="UP000215506"/>
    </source>
</evidence>
<gene>
    <name evidence="5" type="primary">nanR</name>
    <name evidence="5" type="ORF">B7C42_02086</name>
</gene>
<dbReference type="PANTHER" id="PTHR43537">
    <property type="entry name" value="TRANSCRIPTIONAL REGULATOR, GNTR FAMILY"/>
    <property type="match status" value="1"/>
</dbReference>
<dbReference type="Proteomes" id="UP000215506">
    <property type="component" value="Unassembled WGS sequence"/>
</dbReference>
<keyword evidence="1" id="KW-0805">Transcription regulation</keyword>
<dbReference type="InterPro" id="IPR036390">
    <property type="entry name" value="WH_DNA-bd_sf"/>
</dbReference>
<dbReference type="GO" id="GO:0003700">
    <property type="term" value="F:DNA-binding transcription factor activity"/>
    <property type="evidence" value="ECO:0007669"/>
    <property type="project" value="InterPro"/>
</dbReference>
<dbReference type="InterPro" id="IPR036388">
    <property type="entry name" value="WH-like_DNA-bd_sf"/>
</dbReference>
<evidence type="ECO:0000256" key="3">
    <source>
        <dbReference type="ARBA" id="ARBA00023163"/>
    </source>
</evidence>
<dbReference type="Gene3D" id="1.20.120.530">
    <property type="entry name" value="GntR ligand-binding domain-like"/>
    <property type="match status" value="1"/>
</dbReference>
<sequence>MVSTGWLESVHGPKAARVTTARRGRIPQRRIAETVASELRTRILSGDDDYRLPTQDQLVKEFGVSYPSIRESLRILETEGLVTVRRGNVGGAEVHRPDETSAAYHLGLALQGARVTLGDLAAALQMLEPLCAAECARRPDRAEVVVPALEANIHACELVVGDGVAFTRTAREFHDLVVAFTPNATVRCVVSSLVTLWSAQEQAWAETLTRRGEYPSKPQAHDAARVHARLVTAIADGDDAEAERLARAHLRATQSVVLERYDSGMVNASSDLARQAIAAGPRARL</sequence>
<dbReference type="PROSITE" id="PS50949">
    <property type="entry name" value="HTH_GNTR"/>
    <property type="match status" value="1"/>
</dbReference>
<evidence type="ECO:0000259" key="4">
    <source>
        <dbReference type="PROSITE" id="PS50949"/>
    </source>
</evidence>
<reference evidence="5 6" key="1">
    <citation type="submission" date="2017-07" db="EMBL/GenBank/DDBJ databases">
        <title>First draft Genome Sequence of Nocardia cerradoensis isolated from human infection.</title>
        <authorList>
            <person name="Carrasco G."/>
        </authorList>
    </citation>
    <scope>NUCLEOTIDE SEQUENCE [LARGE SCALE GENOMIC DNA]</scope>
    <source>
        <strain evidence="5 6">CNM20130759</strain>
    </source>
</reference>
<accession>A0A231HA10</accession>
<feature type="domain" description="HTH gntR-type" evidence="4">
    <location>
        <begin position="25"/>
        <end position="97"/>
    </location>
</feature>
<protein>
    <submittedName>
        <fullName evidence="5">Transcriptional regulator NanR</fullName>
    </submittedName>
</protein>
<name>A0A231HA10_9NOCA</name>
<organism evidence="5 6">
    <name type="scientific">Nocardia cerradoensis</name>
    <dbReference type="NCBI Taxonomy" id="85688"/>
    <lineage>
        <taxon>Bacteria</taxon>
        <taxon>Bacillati</taxon>
        <taxon>Actinomycetota</taxon>
        <taxon>Actinomycetes</taxon>
        <taxon>Mycobacteriales</taxon>
        <taxon>Nocardiaceae</taxon>
        <taxon>Nocardia</taxon>
    </lineage>
</organism>
<dbReference type="InterPro" id="IPR008920">
    <property type="entry name" value="TF_FadR/GntR_C"/>
</dbReference>
<dbReference type="GO" id="GO:0003677">
    <property type="term" value="F:DNA binding"/>
    <property type="evidence" value="ECO:0007669"/>
    <property type="project" value="UniProtKB-KW"/>
</dbReference>
<keyword evidence="2" id="KW-0238">DNA-binding</keyword>
<dbReference type="PANTHER" id="PTHR43537:SF24">
    <property type="entry name" value="GLUCONATE OPERON TRANSCRIPTIONAL REPRESSOR"/>
    <property type="match status" value="1"/>
</dbReference>
<dbReference type="Pfam" id="PF07729">
    <property type="entry name" value="FCD"/>
    <property type="match status" value="1"/>
</dbReference>
<proteinExistence type="predicted"/>
<evidence type="ECO:0000313" key="5">
    <source>
        <dbReference type="EMBL" id="OXR45794.1"/>
    </source>
</evidence>
<dbReference type="SUPFAM" id="SSF46785">
    <property type="entry name" value="Winged helix' DNA-binding domain"/>
    <property type="match status" value="1"/>
</dbReference>
<dbReference type="AlphaFoldDB" id="A0A231HA10"/>
<dbReference type="EMBL" id="NGAF01000003">
    <property type="protein sequence ID" value="OXR45794.1"/>
    <property type="molecule type" value="Genomic_DNA"/>
</dbReference>
<dbReference type="SUPFAM" id="SSF48008">
    <property type="entry name" value="GntR ligand-binding domain-like"/>
    <property type="match status" value="1"/>
</dbReference>
<dbReference type="Gene3D" id="1.10.10.10">
    <property type="entry name" value="Winged helix-like DNA-binding domain superfamily/Winged helix DNA-binding domain"/>
    <property type="match status" value="1"/>
</dbReference>
<keyword evidence="6" id="KW-1185">Reference proteome</keyword>
<dbReference type="CDD" id="cd07377">
    <property type="entry name" value="WHTH_GntR"/>
    <property type="match status" value="1"/>
</dbReference>
<evidence type="ECO:0000256" key="2">
    <source>
        <dbReference type="ARBA" id="ARBA00023125"/>
    </source>
</evidence>
<dbReference type="Pfam" id="PF00392">
    <property type="entry name" value="GntR"/>
    <property type="match status" value="1"/>
</dbReference>
<keyword evidence="3" id="KW-0804">Transcription</keyword>
<dbReference type="InterPro" id="IPR000524">
    <property type="entry name" value="Tscrpt_reg_HTH_GntR"/>
</dbReference>
<evidence type="ECO:0000256" key="1">
    <source>
        <dbReference type="ARBA" id="ARBA00023015"/>
    </source>
</evidence>
<dbReference type="PRINTS" id="PR00035">
    <property type="entry name" value="HTHGNTR"/>
</dbReference>
<dbReference type="SMART" id="SM00345">
    <property type="entry name" value="HTH_GNTR"/>
    <property type="match status" value="1"/>
</dbReference>
<dbReference type="InterPro" id="IPR011711">
    <property type="entry name" value="GntR_C"/>
</dbReference>
<comment type="caution">
    <text evidence="5">The sequence shown here is derived from an EMBL/GenBank/DDBJ whole genome shotgun (WGS) entry which is preliminary data.</text>
</comment>